<dbReference type="OrthoDB" id="415358at2759"/>
<keyword evidence="5" id="KW-1185">Reference proteome</keyword>
<dbReference type="PANTHER" id="PTHR12461">
    <property type="entry name" value="HYPOXIA-INDUCIBLE FACTOR 1 ALPHA INHIBITOR-RELATED"/>
    <property type="match status" value="1"/>
</dbReference>
<dbReference type="PANTHER" id="PTHR12461:SF53">
    <property type="entry name" value="JMJC DOMAIN-CONTAINING PROTEIN"/>
    <property type="match status" value="1"/>
</dbReference>
<dbReference type="Pfam" id="PF13621">
    <property type="entry name" value="Cupin_8"/>
    <property type="match status" value="1"/>
</dbReference>
<organism evidence="4 5">
    <name type="scientific">Holothuria leucospilota</name>
    <name type="common">Black long sea cucumber</name>
    <name type="synonym">Mertensiothuria leucospilota</name>
    <dbReference type="NCBI Taxonomy" id="206669"/>
    <lineage>
        <taxon>Eukaryota</taxon>
        <taxon>Metazoa</taxon>
        <taxon>Echinodermata</taxon>
        <taxon>Eleutherozoa</taxon>
        <taxon>Echinozoa</taxon>
        <taxon>Holothuroidea</taxon>
        <taxon>Aspidochirotacea</taxon>
        <taxon>Aspidochirotida</taxon>
        <taxon>Holothuriidae</taxon>
        <taxon>Holothuria</taxon>
    </lineage>
</organism>
<comment type="caution">
    <text evidence="4">The sequence shown here is derived from an EMBL/GenBank/DDBJ whole genome shotgun (WGS) entry which is preliminary data.</text>
</comment>
<feature type="compositionally biased region" description="Basic and acidic residues" evidence="1">
    <location>
        <begin position="465"/>
        <end position="485"/>
    </location>
</feature>
<evidence type="ECO:0000256" key="1">
    <source>
        <dbReference type="SAM" id="MobiDB-lite"/>
    </source>
</evidence>
<dbReference type="InterPro" id="IPR003347">
    <property type="entry name" value="JmjC_dom"/>
</dbReference>
<proteinExistence type="predicted"/>
<feature type="compositionally biased region" description="Basic and acidic residues" evidence="1">
    <location>
        <begin position="440"/>
        <end position="450"/>
    </location>
</feature>
<name>A0A9Q1BYP2_HOLLE</name>
<evidence type="ECO:0000313" key="4">
    <source>
        <dbReference type="EMBL" id="KAJ8035245.1"/>
    </source>
</evidence>
<dbReference type="Proteomes" id="UP001152320">
    <property type="component" value="Chromosome 10"/>
</dbReference>
<sequence>MYKMLSLWRIFHVSIFLSLTLPVFSDVEFPKDQRTDHHEFPPKVSRKRDKLVPVGHLRPFGFQRRPEGPVVEYKEALHPERFWKDHVSKKLPCVYRGDVADSPAMTKWDDGYLMKNYGDLDVLVEVKKEDRTTRPKRMTIKTFLKGYLKEDWYIVSVLPDEMRGEVKASKSFLCGTFTKTIQETNFWMSSGETASVIHYDADHNLHCLLAGRKDFVMIDPIYYEELYMVEKGPLVGSGFSQVDVDMINMFKHGNVAKAKWTWATLWPGDCIYIPAGYIHQVRSYGRSISATTLFTSYDEFDAESCKGHEFPYTSMRDINVMWTYKKGDKVIEIGYMNTDILRENLLILLGEKRSLRIERFAQYFNHLKYDIDPEDDAKEEDVTDEVREIFYKFDLDEKDFLTKSEIEGLTLEQLKDFARMVDLPTYPPDKPNFEYEEDKSEEKDEKREEGEGGEEEVKEEEDEKVAEKEVKTEEGEEVKEERVIEEAEERPEDEPEEEPKGHGHEHHDHDEL</sequence>
<dbReference type="SMART" id="SM00558">
    <property type="entry name" value="JmjC"/>
    <property type="match status" value="1"/>
</dbReference>
<feature type="compositionally biased region" description="Basic and acidic residues" evidence="1">
    <location>
        <begin position="498"/>
        <end position="512"/>
    </location>
</feature>
<feature type="compositionally biased region" description="Acidic residues" evidence="1">
    <location>
        <begin position="451"/>
        <end position="464"/>
    </location>
</feature>
<evidence type="ECO:0000259" key="3">
    <source>
        <dbReference type="PROSITE" id="PS51184"/>
    </source>
</evidence>
<accession>A0A9Q1BYP2</accession>
<gene>
    <name evidence="4" type="ORF">HOLleu_22408</name>
</gene>
<dbReference type="EMBL" id="JAIZAY010000010">
    <property type="protein sequence ID" value="KAJ8035245.1"/>
    <property type="molecule type" value="Genomic_DNA"/>
</dbReference>
<dbReference type="FunFam" id="2.60.120.650:FF:000025">
    <property type="entry name" value="Lysine-specific demethylase 8"/>
    <property type="match status" value="1"/>
</dbReference>
<protein>
    <submittedName>
        <fullName evidence="4">JmjC domain-containing protein 5</fullName>
    </submittedName>
</protein>
<evidence type="ECO:0000313" key="5">
    <source>
        <dbReference type="Proteomes" id="UP001152320"/>
    </source>
</evidence>
<feature type="chain" id="PRO_5040203887" evidence="2">
    <location>
        <begin position="26"/>
        <end position="512"/>
    </location>
</feature>
<dbReference type="PROSITE" id="PS51184">
    <property type="entry name" value="JMJC"/>
    <property type="match status" value="1"/>
</dbReference>
<feature type="domain" description="JmjC" evidence="3">
    <location>
        <begin position="147"/>
        <end position="311"/>
    </location>
</feature>
<feature type="compositionally biased region" description="Acidic residues" evidence="1">
    <location>
        <begin position="486"/>
        <end position="497"/>
    </location>
</feature>
<feature type="signal peptide" evidence="2">
    <location>
        <begin position="1"/>
        <end position="25"/>
    </location>
</feature>
<evidence type="ECO:0000256" key="2">
    <source>
        <dbReference type="SAM" id="SignalP"/>
    </source>
</evidence>
<dbReference type="AlphaFoldDB" id="A0A9Q1BYP2"/>
<dbReference type="InterPro" id="IPR041667">
    <property type="entry name" value="Cupin_8"/>
</dbReference>
<reference evidence="4" key="1">
    <citation type="submission" date="2021-10" db="EMBL/GenBank/DDBJ databases">
        <title>Tropical sea cucumber genome reveals ecological adaptation and Cuvierian tubules defense mechanism.</title>
        <authorList>
            <person name="Chen T."/>
        </authorList>
    </citation>
    <scope>NUCLEOTIDE SEQUENCE</scope>
    <source>
        <strain evidence="4">Nanhai2018</strain>
        <tissue evidence="4">Muscle</tissue>
    </source>
</reference>
<dbReference type="Gene3D" id="2.60.120.650">
    <property type="entry name" value="Cupin"/>
    <property type="match status" value="1"/>
</dbReference>
<keyword evidence="2" id="KW-0732">Signal</keyword>
<dbReference type="SUPFAM" id="SSF51197">
    <property type="entry name" value="Clavaminate synthase-like"/>
    <property type="match status" value="1"/>
</dbReference>
<feature type="region of interest" description="Disordered" evidence="1">
    <location>
        <begin position="422"/>
        <end position="512"/>
    </location>
</feature>